<proteinExistence type="predicted"/>
<comment type="caution">
    <text evidence="1">The sequence shown here is derived from an EMBL/GenBank/DDBJ whole genome shotgun (WGS) entry which is preliminary data.</text>
</comment>
<accession>A0ABP0RCV0</accession>
<dbReference type="Proteomes" id="UP001642484">
    <property type="component" value="Unassembled WGS sequence"/>
</dbReference>
<keyword evidence="2" id="KW-1185">Reference proteome</keyword>
<dbReference type="EMBL" id="CAXAMN010025806">
    <property type="protein sequence ID" value="CAK9098415.1"/>
    <property type="molecule type" value="Genomic_DNA"/>
</dbReference>
<protein>
    <submittedName>
        <fullName evidence="1">Uncharacterized protein</fullName>
    </submittedName>
</protein>
<evidence type="ECO:0000313" key="1">
    <source>
        <dbReference type="EMBL" id="CAK9098415.1"/>
    </source>
</evidence>
<sequence length="588" mass="65447">MSELDLEVPEEHGRMQQDVLDLQGLEVDRSMDQVASSCLSSHGLAGHTSGLGSPSYGSGSEISSEAAQLAARMRQMLPVVAGLVSSMRVTHPGVLRGTPAYRPFQRCGQAFNPGSEEEFSKKSFEVKHITTFWSHSWRGPRWPKALTLMVIYNGQIAVCMGTLAAFLMMILFSFQLLPGFSRLAWADFHLFSCWSTMTGSIVSFLTFIFWRPQQLVFFDRMCIPENDSRLKAEAIYSLAGILKSSSKMLVLWDTTWSERLWCLFELAAFLKSQKALAPQGGGQSLEIRPTFLGPSMLFVFLTIFAGSIGLVLSPVSSHDNLMIPIGCGLLAGSAVGWMAISALRSYFRSIEALEAKLQWATLEGTRCTCCDEAHLDRRGQPMLCDREVVKECLKSWFGSEEEFEKYVRSEVWHAMSLDLQERVFSANMSRAVCAPVLWAFMDLAASYMQFLADAESGLPWIGWGFLVDGLVIQLILCPFVFHIVVFLARRFRRRGASFCSEVFRNFFVVLCAVMALGLAAAFYVSGWAIFVRGGIFVLGFPRSSYCAGPLLTAWLLHQVHQRCTKKVPKSQAGRRHGLPGHSLEEGAD</sequence>
<gene>
    <name evidence="1" type="ORF">CCMP2556_LOCUS46635</name>
</gene>
<name>A0ABP0RCV0_9DINO</name>
<evidence type="ECO:0000313" key="2">
    <source>
        <dbReference type="Proteomes" id="UP001642484"/>
    </source>
</evidence>
<reference evidence="1 2" key="1">
    <citation type="submission" date="2024-02" db="EMBL/GenBank/DDBJ databases">
        <authorList>
            <person name="Chen Y."/>
            <person name="Shah S."/>
            <person name="Dougan E. K."/>
            <person name="Thang M."/>
            <person name="Chan C."/>
        </authorList>
    </citation>
    <scope>NUCLEOTIDE SEQUENCE [LARGE SCALE GENOMIC DNA]</scope>
</reference>
<organism evidence="1 2">
    <name type="scientific">Durusdinium trenchii</name>
    <dbReference type="NCBI Taxonomy" id="1381693"/>
    <lineage>
        <taxon>Eukaryota</taxon>
        <taxon>Sar</taxon>
        <taxon>Alveolata</taxon>
        <taxon>Dinophyceae</taxon>
        <taxon>Suessiales</taxon>
        <taxon>Symbiodiniaceae</taxon>
        <taxon>Durusdinium</taxon>
    </lineage>
</organism>